<dbReference type="Pfam" id="PF07311">
    <property type="entry name" value="Dodecin"/>
    <property type="match status" value="1"/>
</dbReference>
<accession>A0A1G1XM78</accession>
<name>A0A1G1XM78_9BACT</name>
<dbReference type="PANTHER" id="PTHR39324">
    <property type="entry name" value="CALCIUM DODECIN"/>
    <property type="match status" value="1"/>
</dbReference>
<reference evidence="1 2" key="1">
    <citation type="journal article" date="2016" name="Nat. Commun.">
        <title>Thousands of microbial genomes shed light on interconnected biogeochemical processes in an aquifer system.</title>
        <authorList>
            <person name="Anantharaman K."/>
            <person name="Brown C.T."/>
            <person name="Hug L.A."/>
            <person name="Sharon I."/>
            <person name="Castelle C.J."/>
            <person name="Probst A.J."/>
            <person name="Thomas B.C."/>
            <person name="Singh A."/>
            <person name="Wilkins M.J."/>
            <person name="Karaoz U."/>
            <person name="Brodie E.L."/>
            <person name="Williams K.H."/>
            <person name="Hubbard S.S."/>
            <person name="Banfield J.F."/>
        </authorList>
    </citation>
    <scope>NUCLEOTIDE SEQUENCE [LARGE SCALE GENOMIC DNA]</scope>
</reference>
<sequence>MCIKIVELIGNSPKSFEDAIADGVKRAGQTIRGISGVDVIGQTAVVEDNKIVEYRVNMKVAFKVE</sequence>
<dbReference type="EMBL" id="MHHZ01000022">
    <property type="protein sequence ID" value="OGY41061.1"/>
    <property type="molecule type" value="Genomic_DNA"/>
</dbReference>
<dbReference type="Gene3D" id="3.30.1660.10">
    <property type="entry name" value="Flavin-binding protein dodecin"/>
    <property type="match status" value="1"/>
</dbReference>
<dbReference type="InterPro" id="IPR009923">
    <property type="entry name" value="Dodecin"/>
</dbReference>
<organism evidence="1 2">
    <name type="scientific">Candidatus Buchananbacteria bacterium RBG_13_36_9</name>
    <dbReference type="NCBI Taxonomy" id="1797530"/>
    <lineage>
        <taxon>Bacteria</taxon>
        <taxon>Candidatus Buchananiibacteriota</taxon>
    </lineage>
</organism>
<dbReference type="InterPro" id="IPR036694">
    <property type="entry name" value="Dodecin-like_sf"/>
</dbReference>
<dbReference type="Proteomes" id="UP000176498">
    <property type="component" value="Unassembled WGS sequence"/>
</dbReference>
<evidence type="ECO:0000313" key="2">
    <source>
        <dbReference type="Proteomes" id="UP000176498"/>
    </source>
</evidence>
<dbReference type="SUPFAM" id="SSF89807">
    <property type="entry name" value="Dodecin-like"/>
    <property type="match status" value="1"/>
</dbReference>
<dbReference type="AlphaFoldDB" id="A0A1G1XM78"/>
<gene>
    <name evidence="1" type="ORF">A2Y82_01450</name>
</gene>
<protein>
    <recommendedName>
        <fullName evidence="3">Dodecin</fullName>
    </recommendedName>
</protein>
<dbReference type="InterPro" id="IPR025543">
    <property type="entry name" value="Dodecin-like"/>
</dbReference>
<evidence type="ECO:0008006" key="3">
    <source>
        <dbReference type="Google" id="ProtNLM"/>
    </source>
</evidence>
<dbReference type="PANTHER" id="PTHR39324:SF1">
    <property type="entry name" value="CALCIUM DODECIN"/>
    <property type="match status" value="1"/>
</dbReference>
<evidence type="ECO:0000313" key="1">
    <source>
        <dbReference type="EMBL" id="OGY41061.1"/>
    </source>
</evidence>
<proteinExistence type="predicted"/>
<comment type="caution">
    <text evidence="1">The sequence shown here is derived from an EMBL/GenBank/DDBJ whole genome shotgun (WGS) entry which is preliminary data.</text>
</comment>